<comment type="caution">
    <text evidence="1">The sequence shown here is derived from an EMBL/GenBank/DDBJ whole genome shotgun (WGS) entry which is preliminary data.</text>
</comment>
<evidence type="ECO:0000313" key="2">
    <source>
        <dbReference type="Proteomes" id="UP001595075"/>
    </source>
</evidence>
<accession>A0ABR4D0Y0</accession>
<reference evidence="1 2" key="1">
    <citation type="journal article" date="2024" name="Commun. Biol.">
        <title>Comparative genomic analysis of thermophilic fungi reveals convergent evolutionary adaptations and gene losses.</title>
        <authorList>
            <person name="Steindorff A.S."/>
            <person name="Aguilar-Pontes M.V."/>
            <person name="Robinson A.J."/>
            <person name="Andreopoulos B."/>
            <person name="LaButti K."/>
            <person name="Kuo A."/>
            <person name="Mondo S."/>
            <person name="Riley R."/>
            <person name="Otillar R."/>
            <person name="Haridas S."/>
            <person name="Lipzen A."/>
            <person name="Grimwood J."/>
            <person name="Schmutz J."/>
            <person name="Clum A."/>
            <person name="Reid I.D."/>
            <person name="Moisan M.C."/>
            <person name="Butler G."/>
            <person name="Nguyen T.T.M."/>
            <person name="Dewar K."/>
            <person name="Conant G."/>
            <person name="Drula E."/>
            <person name="Henrissat B."/>
            <person name="Hansel C."/>
            <person name="Singer S."/>
            <person name="Hutchinson M.I."/>
            <person name="de Vries R.P."/>
            <person name="Natvig D.O."/>
            <person name="Powell A.J."/>
            <person name="Tsang A."/>
            <person name="Grigoriev I.V."/>
        </authorList>
    </citation>
    <scope>NUCLEOTIDE SEQUENCE [LARGE SCALE GENOMIC DNA]</scope>
    <source>
        <strain evidence="1 2">CBS 494.80</strain>
    </source>
</reference>
<protein>
    <submittedName>
        <fullName evidence="1">Uncharacterized protein</fullName>
    </submittedName>
</protein>
<dbReference type="EMBL" id="JAZHXI010000001">
    <property type="protein sequence ID" value="KAL2075802.1"/>
    <property type="molecule type" value="Genomic_DNA"/>
</dbReference>
<organism evidence="1 2">
    <name type="scientific">Oculimacula yallundae</name>
    <dbReference type="NCBI Taxonomy" id="86028"/>
    <lineage>
        <taxon>Eukaryota</taxon>
        <taxon>Fungi</taxon>
        <taxon>Dikarya</taxon>
        <taxon>Ascomycota</taxon>
        <taxon>Pezizomycotina</taxon>
        <taxon>Leotiomycetes</taxon>
        <taxon>Helotiales</taxon>
        <taxon>Ploettnerulaceae</taxon>
        <taxon>Oculimacula</taxon>
    </lineage>
</organism>
<gene>
    <name evidence="1" type="ORF">VTL71DRAFT_745</name>
</gene>
<sequence>MDEPWRVGRGVKEIVAKTGSTMACVVAAGAVRLDTEVKRSVAGLGIEMFPRPGSLEIVIVHLLETTSSEKLKQGVGQSRPHRADNEAKYMISTSKQSPGNITARLAKVVSDVR</sequence>
<name>A0ABR4D0Y0_9HELO</name>
<proteinExistence type="predicted"/>
<evidence type="ECO:0000313" key="1">
    <source>
        <dbReference type="EMBL" id="KAL2075802.1"/>
    </source>
</evidence>
<dbReference type="Proteomes" id="UP001595075">
    <property type="component" value="Unassembled WGS sequence"/>
</dbReference>
<keyword evidence="2" id="KW-1185">Reference proteome</keyword>